<dbReference type="Pfam" id="PF16037">
    <property type="entry name" value="DUF4790"/>
    <property type="match status" value="1"/>
</dbReference>
<keyword evidence="2" id="KW-1185">Reference proteome</keyword>
<reference evidence="3 4" key="1">
    <citation type="submission" date="2025-04" db="UniProtKB">
        <authorList>
            <consortium name="RefSeq"/>
        </authorList>
    </citation>
    <scope>IDENTIFICATION</scope>
    <source>
        <strain evidence="3 4">15085-1641.00</strain>
        <tissue evidence="3 4">Whole body</tissue>
    </source>
</reference>
<feature type="region of interest" description="Disordered" evidence="1">
    <location>
        <begin position="1"/>
        <end position="36"/>
    </location>
</feature>
<evidence type="ECO:0000256" key="1">
    <source>
        <dbReference type="SAM" id="MobiDB-lite"/>
    </source>
</evidence>
<evidence type="ECO:0000313" key="2">
    <source>
        <dbReference type="Proteomes" id="UP000504633"/>
    </source>
</evidence>
<dbReference type="RefSeq" id="XP_023175672.1">
    <property type="nucleotide sequence ID" value="XM_023319904.2"/>
</dbReference>
<dbReference type="Proteomes" id="UP000504633">
    <property type="component" value="Unplaced"/>
</dbReference>
<accession>A0A6J1M8X0</accession>
<protein>
    <submittedName>
        <fullName evidence="3 4">Uncharacterized protein LOC111602684</fullName>
    </submittedName>
</protein>
<evidence type="ECO:0000313" key="3">
    <source>
        <dbReference type="RefSeq" id="XP_023175672.1"/>
    </source>
</evidence>
<dbReference type="AlphaFoldDB" id="A0A6J1M8X0"/>
<dbReference type="KEGG" id="dhe:111602684"/>
<feature type="compositionally biased region" description="Basic and acidic residues" evidence="1">
    <location>
        <begin position="1"/>
        <end position="29"/>
    </location>
</feature>
<organism evidence="2 4">
    <name type="scientific">Drosophila hydei</name>
    <name type="common">Fruit fly</name>
    <dbReference type="NCBI Taxonomy" id="7224"/>
    <lineage>
        <taxon>Eukaryota</taxon>
        <taxon>Metazoa</taxon>
        <taxon>Ecdysozoa</taxon>
        <taxon>Arthropoda</taxon>
        <taxon>Hexapoda</taxon>
        <taxon>Insecta</taxon>
        <taxon>Pterygota</taxon>
        <taxon>Neoptera</taxon>
        <taxon>Endopterygota</taxon>
        <taxon>Diptera</taxon>
        <taxon>Brachycera</taxon>
        <taxon>Muscomorpha</taxon>
        <taxon>Ephydroidea</taxon>
        <taxon>Drosophilidae</taxon>
        <taxon>Drosophila</taxon>
    </lineage>
</organism>
<evidence type="ECO:0000313" key="4">
    <source>
        <dbReference type="RefSeq" id="XP_023175673.1"/>
    </source>
</evidence>
<sequence length="208" mass="24638">MESEEKQKDVSEEKPRETIEERRRDDSERNSLLLLDTASGRAKSLSKLYTGNSPLALRRTANINVPNVDISKSLYRFRQRNPDDPPRPKVDLELIIRGEKYKPNDDPDMFDREPSYTKFKIPYQMICAKRYQDSVRAYEQQLEHEITQNIEFQKTAADACDFMRCVAYTTFWPPLHNMSEVNHTSKHFFKLTEKEKWRLNNIMNTDII</sequence>
<dbReference type="GeneID" id="111602684"/>
<gene>
    <name evidence="3 4" type="primary">LOC111602684</name>
</gene>
<dbReference type="OrthoDB" id="7675754at2759"/>
<proteinExistence type="predicted"/>
<name>A0A6J1M8X0_DROHY</name>
<dbReference type="OMA" id="WPPLHNM"/>
<dbReference type="RefSeq" id="XP_023175673.1">
    <property type="nucleotide sequence ID" value="XM_023319905.2"/>
</dbReference>
<dbReference type="InterPro" id="IPR032004">
    <property type="entry name" value="DUF4790"/>
</dbReference>